<proteinExistence type="predicted"/>
<name>A0A0E9P9T6_ANGAN</name>
<sequence length="25" mass="2689">MILQFQLCCQSFGAPCTHGCISTLS</sequence>
<accession>A0A0E9P9T6</accession>
<reference evidence="1" key="2">
    <citation type="journal article" date="2015" name="Fish Shellfish Immunol.">
        <title>Early steps in the European eel (Anguilla anguilla)-Vibrio vulnificus interaction in the gills: Role of the RtxA13 toxin.</title>
        <authorList>
            <person name="Callol A."/>
            <person name="Pajuelo D."/>
            <person name="Ebbesson L."/>
            <person name="Teles M."/>
            <person name="MacKenzie S."/>
            <person name="Amaro C."/>
        </authorList>
    </citation>
    <scope>NUCLEOTIDE SEQUENCE</scope>
</reference>
<reference evidence="1" key="1">
    <citation type="submission" date="2014-11" db="EMBL/GenBank/DDBJ databases">
        <authorList>
            <person name="Amaro Gonzalez C."/>
        </authorList>
    </citation>
    <scope>NUCLEOTIDE SEQUENCE</scope>
</reference>
<evidence type="ECO:0000313" key="1">
    <source>
        <dbReference type="EMBL" id="JAH01426.1"/>
    </source>
</evidence>
<dbReference type="AlphaFoldDB" id="A0A0E9P9T6"/>
<dbReference type="EMBL" id="GBXM01107151">
    <property type="protein sequence ID" value="JAH01426.1"/>
    <property type="molecule type" value="Transcribed_RNA"/>
</dbReference>
<organism evidence="1">
    <name type="scientific">Anguilla anguilla</name>
    <name type="common">European freshwater eel</name>
    <name type="synonym">Muraena anguilla</name>
    <dbReference type="NCBI Taxonomy" id="7936"/>
    <lineage>
        <taxon>Eukaryota</taxon>
        <taxon>Metazoa</taxon>
        <taxon>Chordata</taxon>
        <taxon>Craniata</taxon>
        <taxon>Vertebrata</taxon>
        <taxon>Euteleostomi</taxon>
        <taxon>Actinopterygii</taxon>
        <taxon>Neopterygii</taxon>
        <taxon>Teleostei</taxon>
        <taxon>Anguilliformes</taxon>
        <taxon>Anguillidae</taxon>
        <taxon>Anguilla</taxon>
    </lineage>
</organism>
<protein>
    <submittedName>
        <fullName evidence="1">Uncharacterized protein</fullName>
    </submittedName>
</protein>